<name>A0A8H4W141_9HELO</name>
<evidence type="ECO:0000313" key="2">
    <source>
        <dbReference type="Proteomes" id="UP000566819"/>
    </source>
</evidence>
<keyword evidence="2" id="KW-1185">Reference proteome</keyword>
<reference evidence="1 2" key="1">
    <citation type="submission" date="2020-03" db="EMBL/GenBank/DDBJ databases">
        <title>Draft Genome Sequence of Cudoniella acicularis.</title>
        <authorList>
            <person name="Buettner E."/>
            <person name="Kellner H."/>
        </authorList>
    </citation>
    <scope>NUCLEOTIDE SEQUENCE [LARGE SCALE GENOMIC DNA]</scope>
    <source>
        <strain evidence="1 2">DSM 108380</strain>
    </source>
</reference>
<comment type="caution">
    <text evidence="1">The sequence shown here is derived from an EMBL/GenBank/DDBJ whole genome shotgun (WGS) entry which is preliminary data.</text>
</comment>
<dbReference type="AlphaFoldDB" id="A0A8H4W141"/>
<dbReference type="EMBL" id="JAAMPI010000897">
    <property type="protein sequence ID" value="KAF4627870.1"/>
    <property type="molecule type" value="Genomic_DNA"/>
</dbReference>
<evidence type="ECO:0000313" key="1">
    <source>
        <dbReference type="EMBL" id="KAF4627870.1"/>
    </source>
</evidence>
<sequence length="202" mass="22249">MDFAGKMPSIGLLADITQETPGGTLCSTLEYPPIILNKLLAACREDNLSITSALHAAVIVATQEFQEMSSESSMGVNFTTFAIFDYRPYMPAPCNDVSAWPMGVYMLGLPASLPSAEFPTQAKALQKVYKQPLGQDEFPVLEYYDQYSGMMASALSQPPPPRMPLPTTLSLSGLGSIDCRMQAIYEGKKRCRLRVSRLERMF</sequence>
<protein>
    <submittedName>
        <fullName evidence="1">Uncharacterized protein</fullName>
    </submittedName>
</protein>
<proteinExistence type="predicted"/>
<dbReference type="OrthoDB" id="2548233at2759"/>
<dbReference type="Proteomes" id="UP000566819">
    <property type="component" value="Unassembled WGS sequence"/>
</dbReference>
<organism evidence="1 2">
    <name type="scientific">Cudoniella acicularis</name>
    <dbReference type="NCBI Taxonomy" id="354080"/>
    <lineage>
        <taxon>Eukaryota</taxon>
        <taxon>Fungi</taxon>
        <taxon>Dikarya</taxon>
        <taxon>Ascomycota</taxon>
        <taxon>Pezizomycotina</taxon>
        <taxon>Leotiomycetes</taxon>
        <taxon>Helotiales</taxon>
        <taxon>Tricladiaceae</taxon>
        <taxon>Cudoniella</taxon>
    </lineage>
</organism>
<dbReference type="Gene3D" id="3.30.559.30">
    <property type="entry name" value="Nonribosomal peptide synthetase, condensation domain"/>
    <property type="match status" value="1"/>
</dbReference>
<accession>A0A8H4W141</accession>
<gene>
    <name evidence="1" type="ORF">G7Y89_g10280</name>
</gene>